<gene>
    <name evidence="1" type="ORF">C7A17_11825</name>
</gene>
<organism evidence="1 2">
    <name type="scientific">Ectopseudomonas mendocina</name>
    <name type="common">Pseudomonas mendocina</name>
    <dbReference type="NCBI Taxonomy" id="300"/>
    <lineage>
        <taxon>Bacteria</taxon>
        <taxon>Pseudomonadati</taxon>
        <taxon>Pseudomonadota</taxon>
        <taxon>Gammaproteobacteria</taxon>
        <taxon>Pseudomonadales</taxon>
        <taxon>Pseudomonadaceae</taxon>
        <taxon>Ectopseudomonas</taxon>
    </lineage>
</organism>
<sequence>MSLAARLLPEYQFSERHQLDIGATPGAILDTVATLDAEDDPLIRRCLQLREAPARLALKLGLRNALQHTPRFGMHSFSLLARDADQAAYGLIGRFWRSDFGLLPCADGETFRGFNEPGVARLLLGFRCEPATDGNTRLITETRVHCPDRASRLAFTPYWLAIRPVSGLIRRRILSNIKARAEHL</sequence>
<protein>
    <recommendedName>
        <fullName evidence="3">DUF2867 domain-containing protein</fullName>
    </recommendedName>
</protein>
<proteinExistence type="predicted"/>
<evidence type="ECO:0000313" key="1">
    <source>
        <dbReference type="EMBL" id="AVO56273.1"/>
    </source>
</evidence>
<evidence type="ECO:0000313" key="2">
    <source>
        <dbReference type="Proteomes" id="UP000238327"/>
    </source>
</evidence>
<evidence type="ECO:0008006" key="3">
    <source>
        <dbReference type="Google" id="ProtNLM"/>
    </source>
</evidence>
<reference evidence="1 2" key="1">
    <citation type="submission" date="2018-03" db="EMBL/GenBank/DDBJ databases">
        <title>Complete genome sequence and methylome analysis of Pseudomonas mendocina NEB 698.</title>
        <authorList>
            <person name="Morgan R.D."/>
        </authorList>
    </citation>
    <scope>NUCLEOTIDE SEQUENCE [LARGE SCALE GENOMIC DNA]</scope>
    <source>
        <strain evidence="1 2">NEB698</strain>
    </source>
</reference>
<name>A0A2R3QX21_ECTME</name>
<dbReference type="OrthoDB" id="5464833at2"/>
<dbReference type="Proteomes" id="UP000238327">
    <property type="component" value="Chromosome"/>
</dbReference>
<dbReference type="EMBL" id="CP027657">
    <property type="protein sequence ID" value="AVO56273.1"/>
    <property type="molecule type" value="Genomic_DNA"/>
</dbReference>
<accession>A0A2R3QX21</accession>
<dbReference type="AlphaFoldDB" id="A0A2R3QX21"/>